<reference evidence="1" key="1">
    <citation type="submission" date="2018-02" db="EMBL/GenBank/DDBJ databases">
        <title>Rhizophora mucronata_Transcriptome.</title>
        <authorList>
            <person name="Meera S.P."/>
            <person name="Sreeshan A."/>
            <person name="Augustine A."/>
        </authorList>
    </citation>
    <scope>NUCLEOTIDE SEQUENCE</scope>
    <source>
        <tissue evidence="1">Leaf</tissue>
    </source>
</reference>
<evidence type="ECO:0000313" key="1">
    <source>
        <dbReference type="EMBL" id="MBW82501.1"/>
    </source>
</evidence>
<accession>A0A2P2IMP3</accession>
<dbReference type="EMBL" id="GGEC01002018">
    <property type="protein sequence ID" value="MBW82501.1"/>
    <property type="molecule type" value="Transcribed_RNA"/>
</dbReference>
<organism evidence="1">
    <name type="scientific">Rhizophora mucronata</name>
    <name type="common">Asiatic mangrove</name>
    <dbReference type="NCBI Taxonomy" id="61149"/>
    <lineage>
        <taxon>Eukaryota</taxon>
        <taxon>Viridiplantae</taxon>
        <taxon>Streptophyta</taxon>
        <taxon>Embryophyta</taxon>
        <taxon>Tracheophyta</taxon>
        <taxon>Spermatophyta</taxon>
        <taxon>Magnoliopsida</taxon>
        <taxon>eudicotyledons</taxon>
        <taxon>Gunneridae</taxon>
        <taxon>Pentapetalae</taxon>
        <taxon>rosids</taxon>
        <taxon>fabids</taxon>
        <taxon>Malpighiales</taxon>
        <taxon>Rhizophoraceae</taxon>
        <taxon>Rhizophora</taxon>
    </lineage>
</organism>
<protein>
    <submittedName>
        <fullName evidence="1">Uncharacterized protein</fullName>
    </submittedName>
</protein>
<proteinExistence type="predicted"/>
<sequence length="48" mass="5283">MLCHDCQILVRRSPARHTAGPKNAYVAAEKTERRSRGTLCFPAISAAQ</sequence>
<name>A0A2P2IMP3_RHIMU</name>
<dbReference type="AlphaFoldDB" id="A0A2P2IMP3"/>